<dbReference type="InterPro" id="IPR027496">
    <property type="entry name" value="ARD_euk"/>
</dbReference>
<evidence type="ECO:0000256" key="10">
    <source>
        <dbReference type="ARBA" id="ARBA00023242"/>
    </source>
</evidence>
<comment type="function">
    <text evidence="11">Catalyzes 2 different reactions between oxygen and the acireductone 1,2-dihydroxy-3-keto-5-methylthiopentene (DHK-MTPene) depending upon the metal bound in the active site. Fe-containing acireductone dioxygenase (Fe-ARD) produces formate and 2-keto-4-methylthiobutyrate (KMTB), the alpha-ketoacid precursor of methionine in the methionine recycle pathway. Ni-containing acireductone dioxygenase (Ni-ARD) produces methylthiopropionate, carbon monoxide and formate, and does not lie on the methionine recycle pathway.</text>
</comment>
<dbReference type="InParanoid" id="A0A0D0B3A7"/>
<keyword evidence="9 11" id="KW-0486">Methionine biosynthesis</keyword>
<evidence type="ECO:0000256" key="9">
    <source>
        <dbReference type="ARBA" id="ARBA00023167"/>
    </source>
</evidence>
<reference evidence="12 13" key="1">
    <citation type="submission" date="2014-04" db="EMBL/GenBank/DDBJ databases">
        <authorList>
            <consortium name="DOE Joint Genome Institute"/>
            <person name="Kuo A."/>
            <person name="Ruytinx J."/>
            <person name="Rineau F."/>
            <person name="Colpaert J."/>
            <person name="Kohler A."/>
            <person name="Nagy L.G."/>
            <person name="Floudas D."/>
            <person name="Copeland A."/>
            <person name="Barry K.W."/>
            <person name="Cichocki N."/>
            <person name="Veneault-Fourrey C."/>
            <person name="LaButti K."/>
            <person name="Lindquist E.A."/>
            <person name="Lipzen A."/>
            <person name="Lundell T."/>
            <person name="Morin E."/>
            <person name="Murat C."/>
            <person name="Sun H."/>
            <person name="Tunlid A."/>
            <person name="Henrissat B."/>
            <person name="Grigoriev I.V."/>
            <person name="Hibbett D.S."/>
            <person name="Martin F."/>
            <person name="Nordberg H.P."/>
            <person name="Cantor M.N."/>
            <person name="Hua S.X."/>
        </authorList>
    </citation>
    <scope>NUCLEOTIDE SEQUENCE [LARGE SCALE GENOMIC DNA]</scope>
    <source>
        <strain evidence="12 13">UH-Slu-Lm8-n1</strain>
    </source>
</reference>
<dbReference type="FunFam" id="2.60.120.10:FF:000099">
    <property type="entry name" value="1,2-dihydroxy-3-keto-5-methylthiopentene dioxygenase"/>
    <property type="match status" value="1"/>
</dbReference>
<dbReference type="InterPro" id="IPR014710">
    <property type="entry name" value="RmlC-like_jellyroll"/>
</dbReference>
<keyword evidence="7 11" id="KW-0560">Oxidoreductase</keyword>
<feature type="binding site" evidence="11">
    <location>
        <position position="89"/>
    </location>
    <ligand>
        <name>Fe(2+)</name>
        <dbReference type="ChEBI" id="CHEBI:29033"/>
        <note>for iron-dependent acireductone dioxygenase activity</note>
    </ligand>
</feature>
<evidence type="ECO:0000256" key="8">
    <source>
        <dbReference type="ARBA" id="ARBA00023004"/>
    </source>
</evidence>
<dbReference type="AlphaFoldDB" id="A0A0D0B3A7"/>
<organism evidence="12 13">
    <name type="scientific">Suillus luteus UH-Slu-Lm8-n1</name>
    <dbReference type="NCBI Taxonomy" id="930992"/>
    <lineage>
        <taxon>Eukaryota</taxon>
        <taxon>Fungi</taxon>
        <taxon>Dikarya</taxon>
        <taxon>Basidiomycota</taxon>
        <taxon>Agaricomycotina</taxon>
        <taxon>Agaricomycetes</taxon>
        <taxon>Agaricomycetidae</taxon>
        <taxon>Boletales</taxon>
        <taxon>Suillineae</taxon>
        <taxon>Suillaceae</taxon>
        <taxon>Suillus</taxon>
    </lineage>
</organism>
<keyword evidence="2 11" id="KW-0963">Cytoplasm</keyword>
<feature type="binding site" evidence="11">
    <location>
        <position position="83"/>
    </location>
    <ligand>
        <name>Ni(2+)</name>
        <dbReference type="ChEBI" id="CHEBI:49786"/>
        <note>for nickel-dependent acireductone dioxygenase activity</note>
    </ligand>
</feature>
<keyword evidence="10 11" id="KW-0539">Nucleus</keyword>
<dbReference type="InterPro" id="IPR011051">
    <property type="entry name" value="RmlC_Cupin_sf"/>
</dbReference>
<evidence type="ECO:0000313" key="12">
    <source>
        <dbReference type="EMBL" id="KIK38393.1"/>
    </source>
</evidence>
<feature type="binding site" evidence="11">
    <location>
        <position position="85"/>
    </location>
    <ligand>
        <name>Fe(2+)</name>
        <dbReference type="ChEBI" id="CHEBI:29033"/>
        <note>for iron-dependent acireductone dioxygenase activity</note>
    </ligand>
</feature>
<keyword evidence="5 11" id="KW-0479">Metal-binding</keyword>
<dbReference type="OrthoDB" id="1867259at2759"/>
<keyword evidence="13" id="KW-1185">Reference proteome</keyword>
<dbReference type="SUPFAM" id="SSF51182">
    <property type="entry name" value="RmlC-like cupins"/>
    <property type="match status" value="1"/>
</dbReference>
<evidence type="ECO:0000256" key="1">
    <source>
        <dbReference type="ARBA" id="ARBA00000428"/>
    </source>
</evidence>
<evidence type="ECO:0000256" key="7">
    <source>
        <dbReference type="ARBA" id="ARBA00023002"/>
    </source>
</evidence>
<dbReference type="GO" id="GO:0005506">
    <property type="term" value="F:iron ion binding"/>
    <property type="evidence" value="ECO:0007669"/>
    <property type="project" value="UniProtKB-UniRule"/>
</dbReference>
<dbReference type="HAMAP" id="MF_03154">
    <property type="entry name" value="Salvage_MtnD_euk"/>
    <property type="match status" value="1"/>
</dbReference>
<dbReference type="FunCoup" id="A0A0D0B3A7">
    <property type="interactions" value="75"/>
</dbReference>
<evidence type="ECO:0000256" key="11">
    <source>
        <dbReference type="HAMAP-Rule" id="MF_03154"/>
    </source>
</evidence>
<dbReference type="EMBL" id="KN835396">
    <property type="protein sequence ID" value="KIK38393.1"/>
    <property type="molecule type" value="Genomic_DNA"/>
</dbReference>
<dbReference type="UniPathway" id="UPA00904">
    <property type="reaction ID" value="UER00878"/>
</dbReference>
<accession>A0A0D0B3A7</accession>
<feature type="binding site" evidence="11">
    <location>
        <position position="129"/>
    </location>
    <ligand>
        <name>Ni(2+)</name>
        <dbReference type="ChEBI" id="CHEBI:49786"/>
        <note>for nickel-dependent acireductone dioxygenase activity</note>
    </ligand>
</feature>
<comment type="similarity">
    <text evidence="11">Belongs to the acireductone dioxygenase (ARD) family.</text>
</comment>
<evidence type="ECO:0000256" key="5">
    <source>
        <dbReference type="ARBA" id="ARBA00022723"/>
    </source>
</evidence>
<dbReference type="PANTHER" id="PTHR23418">
    <property type="entry name" value="ACIREDUCTONE DIOXYGENASE"/>
    <property type="match status" value="1"/>
</dbReference>
<dbReference type="Pfam" id="PF03079">
    <property type="entry name" value="ARD"/>
    <property type="match status" value="1"/>
</dbReference>
<dbReference type="GO" id="GO:0019509">
    <property type="term" value="P:L-methionine salvage from methylthioadenosine"/>
    <property type="evidence" value="ECO:0007669"/>
    <property type="project" value="UniProtKB-UniRule"/>
</dbReference>
<evidence type="ECO:0000256" key="2">
    <source>
        <dbReference type="ARBA" id="ARBA00022490"/>
    </source>
</evidence>
<evidence type="ECO:0000313" key="13">
    <source>
        <dbReference type="Proteomes" id="UP000054485"/>
    </source>
</evidence>
<comment type="cofactor">
    <cofactor evidence="11">
        <name>Fe(2+)</name>
        <dbReference type="ChEBI" id="CHEBI:29033"/>
    </cofactor>
    <cofactor evidence="11">
        <name>Ni(2+)</name>
        <dbReference type="ChEBI" id="CHEBI:49786"/>
    </cofactor>
    <text evidence="11">Binds either 1 Fe or Ni cation per monomer. Iron-binding promotes an acireductone dioxygenase reaction producing 2-keto-4-methylthiobutyrate, while nickel-binding promotes an acireductone dioxygenase reaction producing 3-(methylsulfanyl)propanoate.</text>
</comment>
<comment type="catalytic activity">
    <reaction evidence="11">
        <text>1,2-dihydroxy-5-(methylsulfanyl)pent-1-en-3-one + O2 = 3-(methylsulfanyl)propanoate + CO + formate + 2 H(+)</text>
        <dbReference type="Rhea" id="RHEA:14161"/>
        <dbReference type="ChEBI" id="CHEBI:15378"/>
        <dbReference type="ChEBI" id="CHEBI:15379"/>
        <dbReference type="ChEBI" id="CHEBI:15740"/>
        <dbReference type="ChEBI" id="CHEBI:17245"/>
        <dbReference type="ChEBI" id="CHEBI:49016"/>
        <dbReference type="ChEBI" id="CHEBI:49252"/>
        <dbReference type="EC" id="1.13.11.53"/>
    </reaction>
</comment>
<gene>
    <name evidence="11" type="primary">ADI1</name>
    <name evidence="12" type="ORF">CY34DRAFT_91080</name>
</gene>
<evidence type="ECO:0000256" key="3">
    <source>
        <dbReference type="ARBA" id="ARBA00022596"/>
    </source>
</evidence>
<dbReference type="Gene3D" id="2.60.120.10">
    <property type="entry name" value="Jelly Rolls"/>
    <property type="match status" value="1"/>
</dbReference>
<proteinExistence type="inferred from homology"/>
<dbReference type="GO" id="GO:0010308">
    <property type="term" value="F:acireductone dioxygenase (Ni2+-requiring) activity"/>
    <property type="evidence" value="ECO:0007669"/>
    <property type="project" value="UniProtKB-UniRule"/>
</dbReference>
<name>A0A0D0B3A7_9AGAM</name>
<keyword evidence="8 11" id="KW-0408">Iron</keyword>
<comment type="subcellular location">
    <subcellularLocation>
        <location evidence="11">Cytoplasm</location>
    </subcellularLocation>
    <subcellularLocation>
        <location evidence="11">Nucleus</location>
    </subcellularLocation>
</comment>
<feature type="binding site" evidence="11">
    <location>
        <position position="83"/>
    </location>
    <ligand>
        <name>Fe(2+)</name>
        <dbReference type="ChEBI" id="CHEBI:29033"/>
        <note>for iron-dependent acireductone dioxygenase activity</note>
    </ligand>
</feature>
<dbReference type="EC" id="1.13.11.54" evidence="11"/>
<feature type="binding site" evidence="11">
    <location>
        <position position="85"/>
    </location>
    <ligand>
        <name>Ni(2+)</name>
        <dbReference type="ChEBI" id="CHEBI:49786"/>
        <note>for nickel-dependent acireductone dioxygenase activity</note>
    </ligand>
</feature>
<sequence>MRAFYFDNIPGDQRLPHDSGIPVSDELLKSIGVLHWHIPASQQDQINAIAEERHCNNRDIVSVTKEGLGDAYEATLKIFYDEHMHEKEEIRYVLEGSGFFDVREHSSDVWIRCYLTAGDLFILPAGIYHRFTLDENDMIKAMRIFWDEPKWIHVHRDSSTDVNPIRVNYLKALGVN</sequence>
<feature type="binding site" evidence="11">
    <location>
        <position position="89"/>
    </location>
    <ligand>
        <name>Ni(2+)</name>
        <dbReference type="ChEBI" id="CHEBI:49786"/>
        <note>for nickel-dependent acireductone dioxygenase activity</note>
    </ligand>
</feature>
<dbReference type="GO" id="GO:0005737">
    <property type="term" value="C:cytoplasm"/>
    <property type="evidence" value="ECO:0007669"/>
    <property type="project" value="UniProtKB-SubCell"/>
</dbReference>
<dbReference type="HOGENOM" id="CLU_090154_1_0_1"/>
<dbReference type="PANTHER" id="PTHR23418:SF0">
    <property type="entry name" value="ACIREDUCTONE DIOXYGENASE"/>
    <property type="match status" value="1"/>
</dbReference>
<dbReference type="EC" id="1.13.11.53" evidence="11"/>
<feature type="binding site" evidence="11">
    <location>
        <position position="129"/>
    </location>
    <ligand>
        <name>Fe(2+)</name>
        <dbReference type="ChEBI" id="CHEBI:29033"/>
        <note>for iron-dependent acireductone dioxygenase activity</note>
    </ligand>
</feature>
<dbReference type="InterPro" id="IPR004313">
    <property type="entry name" value="ARD"/>
</dbReference>
<keyword evidence="4 11" id="KW-0028">Amino-acid biosynthesis</keyword>
<dbReference type="CDD" id="cd02232">
    <property type="entry name" value="cupin_ARD"/>
    <property type="match status" value="1"/>
</dbReference>
<keyword evidence="3 11" id="KW-0533">Nickel</keyword>
<protein>
    <recommendedName>
        <fullName evidence="11">Acireductone dioxygenase</fullName>
    </recommendedName>
    <alternativeName>
        <fullName evidence="11">Acireductone dioxygenase (Fe(2+)-requiring)</fullName>
        <shortName evidence="11">ARD'</shortName>
        <shortName evidence="11">Fe-ARD</shortName>
        <ecNumber evidence="11">1.13.11.54</ecNumber>
    </alternativeName>
    <alternativeName>
        <fullName evidence="11">Acireductone dioxygenase (Ni(2+)-requiring)</fullName>
        <shortName evidence="11">ARD</shortName>
        <shortName evidence="11">Ni-ARD</shortName>
        <ecNumber evidence="11">1.13.11.53</ecNumber>
    </alternativeName>
</protein>
<dbReference type="GO" id="GO:0016151">
    <property type="term" value="F:nickel cation binding"/>
    <property type="evidence" value="ECO:0007669"/>
    <property type="project" value="UniProtKB-UniRule"/>
</dbReference>
<dbReference type="STRING" id="930992.A0A0D0B3A7"/>
<evidence type="ECO:0000256" key="6">
    <source>
        <dbReference type="ARBA" id="ARBA00022964"/>
    </source>
</evidence>
<keyword evidence="6 11" id="KW-0223">Dioxygenase</keyword>
<dbReference type="GO" id="GO:0010309">
    <property type="term" value="F:acireductone dioxygenase [iron(II)-requiring] activity"/>
    <property type="evidence" value="ECO:0007669"/>
    <property type="project" value="UniProtKB-UniRule"/>
</dbReference>
<evidence type="ECO:0000256" key="4">
    <source>
        <dbReference type="ARBA" id="ARBA00022605"/>
    </source>
</evidence>
<dbReference type="Proteomes" id="UP000054485">
    <property type="component" value="Unassembled WGS sequence"/>
</dbReference>
<reference evidence="13" key="2">
    <citation type="submission" date="2015-01" db="EMBL/GenBank/DDBJ databases">
        <title>Evolutionary Origins and Diversification of the Mycorrhizal Mutualists.</title>
        <authorList>
            <consortium name="DOE Joint Genome Institute"/>
            <consortium name="Mycorrhizal Genomics Consortium"/>
            <person name="Kohler A."/>
            <person name="Kuo A."/>
            <person name="Nagy L.G."/>
            <person name="Floudas D."/>
            <person name="Copeland A."/>
            <person name="Barry K.W."/>
            <person name="Cichocki N."/>
            <person name="Veneault-Fourrey C."/>
            <person name="LaButti K."/>
            <person name="Lindquist E.A."/>
            <person name="Lipzen A."/>
            <person name="Lundell T."/>
            <person name="Morin E."/>
            <person name="Murat C."/>
            <person name="Riley R."/>
            <person name="Ohm R."/>
            <person name="Sun H."/>
            <person name="Tunlid A."/>
            <person name="Henrissat B."/>
            <person name="Grigoriev I.V."/>
            <person name="Hibbett D.S."/>
            <person name="Martin F."/>
        </authorList>
    </citation>
    <scope>NUCLEOTIDE SEQUENCE [LARGE SCALE GENOMIC DNA]</scope>
    <source>
        <strain evidence="13">UH-Slu-Lm8-n1</strain>
    </source>
</reference>
<comment type="catalytic activity">
    <reaction evidence="1 11">
        <text>1,2-dihydroxy-5-(methylsulfanyl)pent-1-en-3-one + O2 = 4-methylsulfanyl-2-oxobutanoate + formate + 2 H(+)</text>
        <dbReference type="Rhea" id="RHEA:24504"/>
        <dbReference type="ChEBI" id="CHEBI:15378"/>
        <dbReference type="ChEBI" id="CHEBI:15379"/>
        <dbReference type="ChEBI" id="CHEBI:15740"/>
        <dbReference type="ChEBI" id="CHEBI:16723"/>
        <dbReference type="ChEBI" id="CHEBI:49252"/>
        <dbReference type="EC" id="1.13.11.54"/>
    </reaction>
</comment>
<comment type="pathway">
    <text evidence="11">Amino-acid biosynthesis; L-methionine biosynthesis via salvage pathway; L-methionine from S-methyl-5-thio-alpha-D-ribose 1-phosphate: step 5/6.</text>
</comment>
<dbReference type="GO" id="GO:0005634">
    <property type="term" value="C:nucleus"/>
    <property type="evidence" value="ECO:0007669"/>
    <property type="project" value="UniProtKB-SubCell"/>
</dbReference>